<organism evidence="6 7">
    <name type="scientific">Nocardiopsis algeriensis</name>
    <dbReference type="NCBI Taxonomy" id="1478215"/>
    <lineage>
        <taxon>Bacteria</taxon>
        <taxon>Bacillati</taxon>
        <taxon>Actinomycetota</taxon>
        <taxon>Actinomycetes</taxon>
        <taxon>Streptosporangiales</taxon>
        <taxon>Nocardiopsidaceae</taxon>
        <taxon>Nocardiopsis</taxon>
    </lineage>
</organism>
<keyword evidence="6" id="KW-0675">Receptor</keyword>
<dbReference type="Proteomes" id="UP000536604">
    <property type="component" value="Unassembled WGS sequence"/>
</dbReference>
<evidence type="ECO:0000256" key="4">
    <source>
        <dbReference type="ARBA" id="ARBA00023134"/>
    </source>
</evidence>
<dbReference type="InterPro" id="IPR004130">
    <property type="entry name" value="Gpn"/>
</dbReference>
<dbReference type="PANTHER" id="PTHR42708:SF1">
    <property type="entry name" value="GLIDING MOTILITY PROTEIN MGLA"/>
    <property type="match status" value="1"/>
</dbReference>
<dbReference type="CDD" id="cd00882">
    <property type="entry name" value="Ras_like_GTPase"/>
    <property type="match status" value="1"/>
</dbReference>
<evidence type="ECO:0000313" key="7">
    <source>
        <dbReference type="Proteomes" id="UP000536604"/>
    </source>
</evidence>
<protein>
    <submittedName>
        <fullName evidence="6">Signal recognition particle receptor subunit beta</fullName>
    </submittedName>
</protein>
<name>A0A841IIR5_9ACTN</name>
<dbReference type="Pfam" id="PF03029">
    <property type="entry name" value="ATP_bind_1"/>
    <property type="match status" value="1"/>
</dbReference>
<dbReference type="InterPro" id="IPR027417">
    <property type="entry name" value="P-loop_NTPase"/>
</dbReference>
<feature type="region of interest" description="Disordered" evidence="5">
    <location>
        <begin position="1"/>
        <end position="24"/>
    </location>
</feature>
<comment type="similarity">
    <text evidence="1">Belongs to the GPN-loop GTPase family.</text>
</comment>
<keyword evidence="3" id="KW-0378">Hydrolase</keyword>
<evidence type="ECO:0000256" key="1">
    <source>
        <dbReference type="ARBA" id="ARBA00005290"/>
    </source>
</evidence>
<dbReference type="SUPFAM" id="SSF52540">
    <property type="entry name" value="P-loop containing nucleoside triphosphate hydrolases"/>
    <property type="match status" value="1"/>
</dbReference>
<comment type="caution">
    <text evidence="6">The sequence shown here is derived from an EMBL/GenBank/DDBJ whole genome shotgun (WGS) entry which is preliminary data.</text>
</comment>
<dbReference type="RefSeq" id="WP_184286804.1">
    <property type="nucleotide sequence ID" value="NZ_JACHJO010000002.1"/>
</dbReference>
<evidence type="ECO:0000256" key="5">
    <source>
        <dbReference type="SAM" id="MobiDB-lite"/>
    </source>
</evidence>
<proteinExistence type="inferred from homology"/>
<dbReference type="Gene3D" id="3.40.50.300">
    <property type="entry name" value="P-loop containing nucleotide triphosphate hydrolases"/>
    <property type="match status" value="1"/>
</dbReference>
<dbReference type="PRINTS" id="PR00449">
    <property type="entry name" value="RASTRNSFRMNG"/>
</dbReference>
<evidence type="ECO:0000256" key="2">
    <source>
        <dbReference type="ARBA" id="ARBA00022741"/>
    </source>
</evidence>
<keyword evidence="7" id="KW-1185">Reference proteome</keyword>
<dbReference type="InterPro" id="IPR052705">
    <property type="entry name" value="Gliding_Motility_GTPase"/>
</dbReference>
<dbReference type="GO" id="GO:0016787">
    <property type="term" value="F:hydrolase activity"/>
    <property type="evidence" value="ECO:0007669"/>
    <property type="project" value="UniProtKB-KW"/>
</dbReference>
<keyword evidence="4" id="KW-0342">GTP-binding</keyword>
<accession>A0A841IIR5</accession>
<evidence type="ECO:0000256" key="3">
    <source>
        <dbReference type="ARBA" id="ARBA00022801"/>
    </source>
</evidence>
<evidence type="ECO:0000313" key="6">
    <source>
        <dbReference type="EMBL" id="MBB6118563.1"/>
    </source>
</evidence>
<dbReference type="GO" id="GO:0005525">
    <property type="term" value="F:GTP binding"/>
    <property type="evidence" value="ECO:0007669"/>
    <property type="project" value="UniProtKB-KW"/>
</dbReference>
<reference evidence="6 7" key="1">
    <citation type="submission" date="2020-08" db="EMBL/GenBank/DDBJ databases">
        <title>Genomic Encyclopedia of Type Strains, Phase III (KMG-III): the genomes of soil and plant-associated and newly described type strains.</title>
        <authorList>
            <person name="Whitman W."/>
        </authorList>
    </citation>
    <scope>NUCLEOTIDE SEQUENCE [LARGE SCALE GENOMIC DNA]</scope>
    <source>
        <strain evidence="6 7">CECT 8712</strain>
    </source>
</reference>
<dbReference type="AlphaFoldDB" id="A0A841IIR5"/>
<dbReference type="PANTHER" id="PTHR42708">
    <property type="entry name" value="ATP/GTP-BINDING PROTEIN-RELATED"/>
    <property type="match status" value="1"/>
</dbReference>
<sequence length="214" mass="23559">MLSNAFERTRPRQTWAAPGPTDRHPLAETVDSALKIVIVGGFGVGKTTMVGSISEIRPLSTEEVMTQAGTGVDDLRGVRHKRTTTAAFDFGRITVDATRVLYLFGAPGQKRFWFLWEQLFTGSLGAVVLVDTARVEDSWYAVDRLEHHGMPFVVAVNRFGPGPSLDRVRTALDLSDDVPLLECDARRRESSRDVLITLVHHLASSGRTTAKDPT</sequence>
<dbReference type="EMBL" id="JACHJO010000002">
    <property type="protein sequence ID" value="MBB6118563.1"/>
    <property type="molecule type" value="Genomic_DNA"/>
</dbReference>
<keyword evidence="2" id="KW-0547">Nucleotide-binding</keyword>
<gene>
    <name evidence="6" type="ORF">FHS13_000495</name>
</gene>